<feature type="compositionally biased region" description="Basic and acidic residues" evidence="1">
    <location>
        <begin position="417"/>
        <end position="441"/>
    </location>
</feature>
<feature type="compositionally biased region" description="Basic and acidic residues" evidence="1">
    <location>
        <begin position="246"/>
        <end position="255"/>
    </location>
</feature>
<keyword evidence="3" id="KW-1185">Reference proteome</keyword>
<dbReference type="RefSeq" id="XP_018127138.1">
    <property type="nucleotide sequence ID" value="XM_018278198.2"/>
</dbReference>
<reference evidence="3" key="2">
    <citation type="journal article" date="2018" name="Nat. Commun.">
        <title>Extreme sensitivity to ultraviolet light in the fungal pathogen causing white-nose syndrome of bats.</title>
        <authorList>
            <person name="Palmer J.M."/>
            <person name="Drees K.P."/>
            <person name="Foster J.T."/>
            <person name="Lindner D.L."/>
        </authorList>
    </citation>
    <scope>NUCLEOTIDE SEQUENCE [LARGE SCALE GENOMIC DNA]</scope>
    <source>
        <strain evidence="3">UAMH 10579</strain>
    </source>
</reference>
<feature type="compositionally biased region" description="Low complexity" evidence="1">
    <location>
        <begin position="318"/>
        <end position="335"/>
    </location>
</feature>
<feature type="compositionally biased region" description="Basic residues" evidence="1">
    <location>
        <begin position="107"/>
        <end position="119"/>
    </location>
</feature>
<feature type="compositionally biased region" description="Polar residues" evidence="1">
    <location>
        <begin position="263"/>
        <end position="276"/>
    </location>
</feature>
<accession>A0A1B8GC34</accession>
<evidence type="ECO:0000313" key="3">
    <source>
        <dbReference type="Proteomes" id="UP000091956"/>
    </source>
</evidence>
<feature type="compositionally biased region" description="Pro residues" evidence="1">
    <location>
        <begin position="336"/>
        <end position="345"/>
    </location>
</feature>
<evidence type="ECO:0000256" key="1">
    <source>
        <dbReference type="SAM" id="MobiDB-lite"/>
    </source>
</evidence>
<evidence type="ECO:0008006" key="4">
    <source>
        <dbReference type="Google" id="ProtNLM"/>
    </source>
</evidence>
<protein>
    <recommendedName>
        <fullName evidence="4">Chromo domain-containing protein</fullName>
    </recommendedName>
</protein>
<organism evidence="2 3">
    <name type="scientific">Pseudogymnoascus verrucosus</name>
    <dbReference type="NCBI Taxonomy" id="342668"/>
    <lineage>
        <taxon>Eukaryota</taxon>
        <taxon>Fungi</taxon>
        <taxon>Dikarya</taxon>
        <taxon>Ascomycota</taxon>
        <taxon>Pezizomycotina</taxon>
        <taxon>Leotiomycetes</taxon>
        <taxon>Thelebolales</taxon>
        <taxon>Thelebolaceae</taxon>
        <taxon>Pseudogymnoascus</taxon>
    </lineage>
</organism>
<feature type="region of interest" description="Disordered" evidence="1">
    <location>
        <begin position="103"/>
        <end position="358"/>
    </location>
</feature>
<dbReference type="STRING" id="342668.A0A1B8GC34"/>
<feature type="compositionally biased region" description="Polar residues" evidence="1">
    <location>
        <begin position="204"/>
        <end position="218"/>
    </location>
</feature>
<dbReference type="GeneID" id="28842165"/>
<name>A0A1B8GC34_9PEZI</name>
<reference evidence="2 3" key="1">
    <citation type="submission" date="2016-03" db="EMBL/GenBank/DDBJ databases">
        <title>Comparative genomics of Pseudogymnoascus destructans, the fungus causing white-nose syndrome of bats.</title>
        <authorList>
            <person name="Palmer J.M."/>
            <person name="Drees K.P."/>
            <person name="Foster J.T."/>
            <person name="Lindner D.L."/>
        </authorList>
    </citation>
    <scope>NUCLEOTIDE SEQUENCE [LARGE SCALE GENOMIC DNA]</scope>
    <source>
        <strain evidence="2 3">UAMH 10579</strain>
    </source>
</reference>
<dbReference type="Proteomes" id="UP000091956">
    <property type="component" value="Unassembled WGS sequence"/>
</dbReference>
<dbReference type="OrthoDB" id="3543857at2759"/>
<evidence type="ECO:0000313" key="2">
    <source>
        <dbReference type="EMBL" id="OBT93405.1"/>
    </source>
</evidence>
<sequence>MTTASFWIEIIPKPIYVGGTGPPMAPITLLPEHDEESWVIAEVIEYKKVPHYVVHPKDKPVVRKIITKNVALDWVSPLVYEMFEMEEGLRRDAREEELRLEKERSKLTKKGKKRGRPFRNRQMEASALVESIETETDDNAQPSDLQPSLSQPNLRMDSPFDTEATEDETISRTMEPPPRKRSRTSTSEVRLSSKPPRNPEEPLSSPQTVQKKNLAPTSKSHRESKSTADEPSTPRHSPSPFGVRTSETRALRDRSAQPFYGRQRSQTVHPPQSASPAKSPRSTTAPRQPTRSSSRSRNATPSYGGIQKGWTSAPPKPSTSTAPKRSKSKSTTSTPSKPPPAPPPASSSANKNDTDITDGKQWKVLRLLDDKWEMKTQRRCHYYLTQWAGDYEPTWERSTNITSDLKIEYENWMKTPEGKAHKANRKSVEKSVKSSIERDVVDAVMAPRKKYERPRSRRSSSSDDHAQVSKQLGAHTAQDDNTSSTDSPDPLVADPATTAVKREQSSESVDQLQLARSPFFSSSSQVAAEAAESDEEEE</sequence>
<dbReference type="EMBL" id="KV460254">
    <property type="protein sequence ID" value="OBT93405.1"/>
    <property type="molecule type" value="Genomic_DNA"/>
</dbReference>
<dbReference type="AlphaFoldDB" id="A0A1B8GC34"/>
<feature type="compositionally biased region" description="Basic residues" evidence="1">
    <location>
        <begin position="447"/>
        <end position="458"/>
    </location>
</feature>
<feature type="compositionally biased region" description="Low complexity" evidence="1">
    <location>
        <begin position="279"/>
        <end position="297"/>
    </location>
</feature>
<feature type="compositionally biased region" description="Low complexity" evidence="1">
    <location>
        <begin position="521"/>
        <end position="530"/>
    </location>
</feature>
<proteinExistence type="predicted"/>
<feature type="compositionally biased region" description="Polar residues" evidence="1">
    <location>
        <begin position="139"/>
        <end position="153"/>
    </location>
</feature>
<feature type="region of interest" description="Disordered" evidence="1">
    <location>
        <begin position="417"/>
        <end position="538"/>
    </location>
</feature>
<gene>
    <name evidence="2" type="ORF">VE01_08779</name>
</gene>
<feature type="compositionally biased region" description="Low complexity" evidence="1">
    <location>
        <begin position="479"/>
        <end position="490"/>
    </location>
</feature>